<evidence type="ECO:0000313" key="7">
    <source>
        <dbReference type="Proteomes" id="UP000676079"/>
    </source>
</evidence>
<dbReference type="InterPro" id="IPR057326">
    <property type="entry name" value="KR_dom"/>
</dbReference>
<dbReference type="SUPFAM" id="SSF51735">
    <property type="entry name" value="NAD(P)-binding Rossmann-fold domains"/>
    <property type="match status" value="1"/>
</dbReference>
<evidence type="ECO:0000313" key="6">
    <source>
        <dbReference type="EMBL" id="QUX25624.1"/>
    </source>
</evidence>
<evidence type="ECO:0000256" key="3">
    <source>
        <dbReference type="RuleBase" id="RU000363"/>
    </source>
</evidence>
<keyword evidence="7" id="KW-1185">Reference proteome</keyword>
<dbReference type="EMBL" id="CP074133">
    <property type="protein sequence ID" value="QUX25624.1"/>
    <property type="molecule type" value="Genomic_DNA"/>
</dbReference>
<feature type="region of interest" description="Disordered" evidence="4">
    <location>
        <begin position="263"/>
        <end position="299"/>
    </location>
</feature>
<evidence type="ECO:0000256" key="2">
    <source>
        <dbReference type="ARBA" id="ARBA00023002"/>
    </source>
</evidence>
<dbReference type="InterPro" id="IPR002347">
    <property type="entry name" value="SDR_fam"/>
</dbReference>
<name>A0ABX8BTS9_9ACTN</name>
<sequence>MTVDYRAQTVLLTGASSGIGAAFAKALAARGSNLVIVARRAERLASMADELRRTTAARIEAIPADLSHPSAAHELHQAVADRGIRVTSLINGAGFGSFALFPGADPGRLTAEIAVHAMAPVQLTAAFLPQMVNAGNGFVINLASVSAYLPSPRMAVYSATKAFVLSFTESLWTELRGTGLTVFAVSPGATATDFTTGMGPDAEVLTAGKLRTPEDVVTTTLRHLERRSPGPAVIDGNLNKLSVFMSRFMSRRWNALMMARVFDPDGRRPSGAGRDQPGRGGGRLSAGSSRTPGNRTGNR</sequence>
<dbReference type="PANTHER" id="PTHR44196">
    <property type="entry name" value="DEHYDROGENASE/REDUCTASE SDR FAMILY MEMBER 7B"/>
    <property type="match status" value="1"/>
</dbReference>
<evidence type="ECO:0000256" key="4">
    <source>
        <dbReference type="SAM" id="MobiDB-lite"/>
    </source>
</evidence>
<feature type="domain" description="Ketoreductase" evidence="5">
    <location>
        <begin position="8"/>
        <end position="188"/>
    </location>
</feature>
<dbReference type="CDD" id="cd05233">
    <property type="entry name" value="SDR_c"/>
    <property type="match status" value="1"/>
</dbReference>
<dbReference type="SMART" id="SM00822">
    <property type="entry name" value="PKS_KR"/>
    <property type="match status" value="1"/>
</dbReference>
<dbReference type="Proteomes" id="UP000676079">
    <property type="component" value="Chromosome"/>
</dbReference>
<dbReference type="RefSeq" id="WP_220561276.1">
    <property type="nucleotide sequence ID" value="NZ_CP074133.1"/>
</dbReference>
<evidence type="ECO:0000259" key="5">
    <source>
        <dbReference type="SMART" id="SM00822"/>
    </source>
</evidence>
<protein>
    <submittedName>
        <fullName evidence="6">SDR family NAD(P)-dependent oxidoreductase</fullName>
    </submittedName>
</protein>
<reference evidence="6 7" key="1">
    <citation type="submission" date="2021-05" db="EMBL/GenBank/DDBJ databases">
        <title>Direct Submission.</title>
        <authorList>
            <person name="Li K."/>
            <person name="Gao J."/>
        </authorList>
    </citation>
    <scope>NUCLEOTIDE SEQUENCE [LARGE SCALE GENOMIC DNA]</scope>
    <source>
        <strain evidence="6 7">Mg02</strain>
    </source>
</reference>
<evidence type="ECO:0000256" key="1">
    <source>
        <dbReference type="ARBA" id="ARBA00006484"/>
    </source>
</evidence>
<accession>A0ABX8BTS9</accession>
<dbReference type="PRINTS" id="PR00081">
    <property type="entry name" value="GDHRDH"/>
</dbReference>
<dbReference type="Pfam" id="PF00106">
    <property type="entry name" value="adh_short"/>
    <property type="match status" value="1"/>
</dbReference>
<dbReference type="PANTHER" id="PTHR44196:SF2">
    <property type="entry name" value="SHORT-CHAIN DEHYDROGENASE-RELATED"/>
    <property type="match status" value="1"/>
</dbReference>
<proteinExistence type="inferred from homology"/>
<keyword evidence="2" id="KW-0560">Oxidoreductase</keyword>
<gene>
    <name evidence="6" type="ORF">KGD84_16110</name>
</gene>
<dbReference type="Gene3D" id="3.40.50.720">
    <property type="entry name" value="NAD(P)-binding Rossmann-like Domain"/>
    <property type="match status" value="1"/>
</dbReference>
<organism evidence="6 7">
    <name type="scientific">Nocardiopsis changdeensis</name>
    <dbReference type="NCBI Taxonomy" id="2831969"/>
    <lineage>
        <taxon>Bacteria</taxon>
        <taxon>Bacillati</taxon>
        <taxon>Actinomycetota</taxon>
        <taxon>Actinomycetes</taxon>
        <taxon>Streptosporangiales</taxon>
        <taxon>Nocardiopsidaceae</taxon>
        <taxon>Nocardiopsis</taxon>
    </lineage>
</organism>
<dbReference type="PIRSF" id="PIRSF000126">
    <property type="entry name" value="11-beta-HSD1"/>
    <property type="match status" value="1"/>
</dbReference>
<comment type="similarity">
    <text evidence="1 3">Belongs to the short-chain dehydrogenases/reductases (SDR) family.</text>
</comment>
<dbReference type="PRINTS" id="PR00080">
    <property type="entry name" value="SDRFAMILY"/>
</dbReference>
<dbReference type="InterPro" id="IPR036291">
    <property type="entry name" value="NAD(P)-bd_dom_sf"/>
</dbReference>